<dbReference type="SMART" id="SM00509">
    <property type="entry name" value="TFS2N"/>
    <property type="match status" value="1"/>
</dbReference>
<dbReference type="InterPro" id="IPR003617">
    <property type="entry name" value="TFIIS/CRSP70_N_sub"/>
</dbReference>
<comment type="subcellular location">
    <subcellularLocation>
        <location evidence="1 3">Nucleus</location>
    </subcellularLocation>
</comment>
<feature type="compositionally biased region" description="Acidic residues" evidence="4">
    <location>
        <begin position="102"/>
        <end position="119"/>
    </location>
</feature>
<dbReference type="AlphaFoldDB" id="A0A9R0K4H4"/>
<keyword evidence="2 3" id="KW-0539">Nucleus</keyword>
<evidence type="ECO:0000313" key="6">
    <source>
        <dbReference type="Proteomes" id="UP000813463"/>
    </source>
</evidence>
<dbReference type="RefSeq" id="XP_021857423.1">
    <property type="nucleotide sequence ID" value="XM_022001731.1"/>
</dbReference>
<organism evidence="6 8">
    <name type="scientific">Spinacia oleracea</name>
    <name type="common">Spinach</name>
    <dbReference type="NCBI Taxonomy" id="3562"/>
    <lineage>
        <taxon>Eukaryota</taxon>
        <taxon>Viridiplantae</taxon>
        <taxon>Streptophyta</taxon>
        <taxon>Embryophyta</taxon>
        <taxon>Tracheophyta</taxon>
        <taxon>Spermatophyta</taxon>
        <taxon>Magnoliopsida</taxon>
        <taxon>eudicotyledons</taxon>
        <taxon>Gunneridae</taxon>
        <taxon>Pentapetalae</taxon>
        <taxon>Caryophyllales</taxon>
        <taxon>Chenopodiaceae</taxon>
        <taxon>Chenopodioideae</taxon>
        <taxon>Anserineae</taxon>
        <taxon>Spinacia</taxon>
    </lineage>
</organism>
<dbReference type="CDD" id="cd00183">
    <property type="entry name" value="TFIIS_I"/>
    <property type="match status" value="1"/>
</dbReference>
<dbReference type="SUPFAM" id="SSF47676">
    <property type="entry name" value="Conserved domain common to transcription factors TFIIS, elongin A, CRSP70"/>
    <property type="match status" value="1"/>
</dbReference>
<protein>
    <submittedName>
        <fullName evidence="7 8">Probable mediator of RNA polymerase II transcription subunit 26c isoform X1</fullName>
    </submittedName>
</protein>
<dbReference type="Pfam" id="PF08711">
    <property type="entry name" value="Med26"/>
    <property type="match status" value="1"/>
</dbReference>
<evidence type="ECO:0000313" key="7">
    <source>
        <dbReference type="RefSeq" id="XP_021857422.1"/>
    </source>
</evidence>
<dbReference type="PANTHER" id="PTHR47210">
    <property type="entry name" value="MEDIATOR OF RNA POLYMERASE II TRANSCRIPTION SUBUNIT 26C-RELATED"/>
    <property type="match status" value="1"/>
</dbReference>
<feature type="compositionally biased region" description="Polar residues" evidence="4">
    <location>
        <begin position="259"/>
        <end position="269"/>
    </location>
</feature>
<dbReference type="PANTHER" id="PTHR47210:SF1">
    <property type="entry name" value="MEDIATOR OF RNA POLYMERASE II TRANSCRIPTION SUBUNIT 26C-RELATED"/>
    <property type="match status" value="1"/>
</dbReference>
<dbReference type="OrthoDB" id="550309at2759"/>
<feature type="region of interest" description="Disordered" evidence="4">
    <location>
        <begin position="224"/>
        <end position="322"/>
    </location>
</feature>
<feature type="compositionally biased region" description="Polar residues" evidence="4">
    <location>
        <begin position="88"/>
        <end position="97"/>
    </location>
</feature>
<sequence>MDLDEFKAILGNSGVDIWGLIETAIKVASLDYGDELRVRRDGIVEKLYTNNSHNFETPFNTNNNNDGFATNAVVEAVFGSERGGMITRKSNSPSTPVSIGGGDDDEEEVDVVEEEQEQEQPDRRFVENADEEDEDDELRRILSVKEQIEDPNQSEDSLVDLLQSLADMDITFKALKETDIGRHVNRLRKHPSGDVRRLVKVLVRKWKDLVDEWVKLNVPGEVQSSNNLIVDGDSPLQTVSRNHQNGNHNQVPDFAYSPNPHNGSYGSDKNNSEFEPKRKGPLPPPRRDPPAKPMKSASPASAPPPNRQKEVQIDPDRLASARKRLQENYQEAQNAKKQRTIQVMDIHEIPKPRNSFFGRNKGGFQRH</sequence>
<dbReference type="InterPro" id="IPR044790">
    <property type="entry name" value="MD26C-like"/>
</dbReference>
<dbReference type="Proteomes" id="UP000813463">
    <property type="component" value="Chromosome 3"/>
</dbReference>
<dbReference type="InterPro" id="IPR035441">
    <property type="entry name" value="TFIIS/LEDGF_dom_sf"/>
</dbReference>
<reference evidence="6" key="1">
    <citation type="journal article" date="2021" name="Nat. Commun.">
        <title>Genomic analyses provide insights into spinach domestication and the genetic basis of agronomic traits.</title>
        <authorList>
            <person name="Cai X."/>
            <person name="Sun X."/>
            <person name="Xu C."/>
            <person name="Sun H."/>
            <person name="Wang X."/>
            <person name="Ge C."/>
            <person name="Zhang Z."/>
            <person name="Wang Q."/>
            <person name="Fei Z."/>
            <person name="Jiao C."/>
            <person name="Wang Q."/>
        </authorList>
    </citation>
    <scope>NUCLEOTIDE SEQUENCE [LARGE SCALE GENOMIC DNA]</scope>
    <source>
        <strain evidence="6">cv. Varoflay</strain>
    </source>
</reference>
<evidence type="ECO:0000256" key="3">
    <source>
        <dbReference type="PROSITE-ProRule" id="PRU00649"/>
    </source>
</evidence>
<feature type="region of interest" description="Disordered" evidence="4">
    <location>
        <begin position="84"/>
        <end position="136"/>
    </location>
</feature>
<feature type="domain" description="TFIIS N-terminal" evidence="5">
    <location>
        <begin position="136"/>
        <end position="213"/>
    </location>
</feature>
<evidence type="ECO:0000256" key="4">
    <source>
        <dbReference type="SAM" id="MobiDB-lite"/>
    </source>
</evidence>
<evidence type="ECO:0000256" key="1">
    <source>
        <dbReference type="ARBA" id="ARBA00004123"/>
    </source>
</evidence>
<reference evidence="7 8" key="2">
    <citation type="submission" date="2025-04" db="UniProtKB">
        <authorList>
            <consortium name="RefSeq"/>
        </authorList>
    </citation>
    <scope>IDENTIFICATION</scope>
</reference>
<dbReference type="GO" id="GO:0005634">
    <property type="term" value="C:nucleus"/>
    <property type="evidence" value="ECO:0007669"/>
    <property type="project" value="UniProtKB-SubCell"/>
</dbReference>
<evidence type="ECO:0000259" key="5">
    <source>
        <dbReference type="PROSITE" id="PS51319"/>
    </source>
</evidence>
<name>A0A9R0K4H4_SPIOL</name>
<accession>A0A9R0K4H4</accession>
<dbReference type="GeneID" id="110796657"/>
<feature type="compositionally biased region" description="Polar residues" evidence="4">
    <location>
        <begin position="235"/>
        <end position="250"/>
    </location>
</feature>
<dbReference type="InterPro" id="IPR017923">
    <property type="entry name" value="TFIIS_N"/>
</dbReference>
<dbReference type="KEGG" id="soe:110796657"/>
<feature type="compositionally biased region" description="Basic and acidic residues" evidence="4">
    <location>
        <begin position="307"/>
        <end position="319"/>
    </location>
</feature>
<dbReference type="RefSeq" id="XP_021857422.1">
    <property type="nucleotide sequence ID" value="XM_022001730.1"/>
</dbReference>
<evidence type="ECO:0000313" key="8">
    <source>
        <dbReference type="RefSeq" id="XP_021857423.1"/>
    </source>
</evidence>
<keyword evidence="6" id="KW-1185">Reference proteome</keyword>
<gene>
    <name evidence="7 8" type="primary">LOC110796657</name>
</gene>
<evidence type="ECO:0000256" key="2">
    <source>
        <dbReference type="ARBA" id="ARBA00023242"/>
    </source>
</evidence>
<dbReference type="Gene3D" id="1.20.930.10">
    <property type="entry name" value="Conserved domain common to transcription factors TFIIS, elongin A, CRSP70"/>
    <property type="match status" value="1"/>
</dbReference>
<proteinExistence type="predicted"/>
<dbReference type="PROSITE" id="PS51319">
    <property type="entry name" value="TFIIS_N"/>
    <property type="match status" value="1"/>
</dbReference>